<dbReference type="SUPFAM" id="SSF48264">
    <property type="entry name" value="Cytochrome P450"/>
    <property type="match status" value="1"/>
</dbReference>
<keyword evidence="2 5" id="KW-0349">Heme</keyword>
<evidence type="ECO:0000256" key="5">
    <source>
        <dbReference type="PIRSR" id="PIRSR602403-1"/>
    </source>
</evidence>
<dbReference type="GO" id="GO:0008395">
    <property type="term" value="F:steroid hydroxylase activity"/>
    <property type="evidence" value="ECO:0007669"/>
    <property type="project" value="TreeGrafter"/>
</dbReference>
<comment type="cofactor">
    <cofactor evidence="5">
        <name>heme</name>
        <dbReference type="ChEBI" id="CHEBI:30413"/>
    </cofactor>
</comment>
<evidence type="ECO:0000256" key="3">
    <source>
        <dbReference type="ARBA" id="ARBA00022723"/>
    </source>
</evidence>
<name>K0TBW9_THAOC</name>
<dbReference type="Pfam" id="PF00067">
    <property type="entry name" value="p450"/>
    <property type="match status" value="1"/>
</dbReference>
<reference evidence="6 7" key="1">
    <citation type="journal article" date="2012" name="Genome Biol.">
        <title>Genome and low-iron response of an oceanic diatom adapted to chronic iron limitation.</title>
        <authorList>
            <person name="Lommer M."/>
            <person name="Specht M."/>
            <person name="Roy A.S."/>
            <person name="Kraemer L."/>
            <person name="Andreson R."/>
            <person name="Gutowska M.A."/>
            <person name="Wolf J."/>
            <person name="Bergner S.V."/>
            <person name="Schilhabel M.B."/>
            <person name="Klostermeier U.C."/>
            <person name="Beiko R.G."/>
            <person name="Rosenstiel P."/>
            <person name="Hippler M."/>
            <person name="Laroche J."/>
        </authorList>
    </citation>
    <scope>NUCLEOTIDE SEQUENCE [LARGE SCALE GENOMIC DNA]</scope>
    <source>
        <strain evidence="6 7">CCMP1005</strain>
    </source>
</reference>
<evidence type="ECO:0000256" key="1">
    <source>
        <dbReference type="ARBA" id="ARBA00010617"/>
    </source>
</evidence>
<dbReference type="Proteomes" id="UP000266841">
    <property type="component" value="Unassembled WGS sequence"/>
</dbReference>
<keyword evidence="3 5" id="KW-0479">Metal-binding</keyword>
<organism evidence="6 7">
    <name type="scientific">Thalassiosira oceanica</name>
    <name type="common">Marine diatom</name>
    <dbReference type="NCBI Taxonomy" id="159749"/>
    <lineage>
        <taxon>Eukaryota</taxon>
        <taxon>Sar</taxon>
        <taxon>Stramenopiles</taxon>
        <taxon>Ochrophyta</taxon>
        <taxon>Bacillariophyta</taxon>
        <taxon>Coscinodiscophyceae</taxon>
        <taxon>Thalassiosirophycidae</taxon>
        <taxon>Thalassiosirales</taxon>
        <taxon>Thalassiosiraceae</taxon>
        <taxon>Thalassiosira</taxon>
    </lineage>
</organism>
<keyword evidence="7" id="KW-1185">Reference proteome</keyword>
<evidence type="ECO:0008006" key="8">
    <source>
        <dbReference type="Google" id="ProtNLM"/>
    </source>
</evidence>
<dbReference type="GO" id="GO:0016705">
    <property type="term" value="F:oxidoreductase activity, acting on paired donors, with incorporation or reduction of molecular oxygen"/>
    <property type="evidence" value="ECO:0007669"/>
    <property type="project" value="InterPro"/>
</dbReference>
<gene>
    <name evidence="6" type="ORF">THAOC_02082</name>
</gene>
<proteinExistence type="inferred from homology"/>
<comment type="caution">
    <text evidence="6">The sequence shown here is derived from an EMBL/GenBank/DDBJ whole genome shotgun (WGS) entry which is preliminary data.</text>
</comment>
<sequence>MCGLFETKLVISFSAGALLILLSSGLRLKVMHSIGVLIGKYIHKTHRIRKRGEPPIEYGDKESGVNDELWDDPWGYLKKCRAKYGDIFTLRIANNSTPRGYEYQTFVMDPASAYSSALGGRNVDKEPTSRQALQRFGCGQLLSTRKGVFSLGRHLRHSCSHDAYGELFDAMQGNVLKLGFPSLEGQSWPPLESSDQAVEIEGKGEFVRSVERLAFRVMVESMYGEGAASDKLESAVSLFSYQCLIFDNSCTKTCMYQFLTIHHKDPVLQRMRIAGQELEWKPDPELAAAEEVMESALSDEAQAGRRGTVSPIILHMDAIASEFELPRIEAYQLKKGMMWAALLNVQQVCVWTFLNVFNDNEVLKSLRVELEAARKANGSKPNDPFTRSEVVNNLPVLDMVLWETLRVYSRSNLIRVATSDHEVSVHHSSGAPKLYKVRAGDWVASFPREFHHDDLIFGRGASRWDPLGRKSKSVKFRGRIMTNAMYCFGVGNGQCPAYKFGVDAVKIMLIHLVENYDISFNEGMPSQEISGVHAVPCPTGKIPFRFSKRLQMSKLGSLKTSAKLVMAAVRWQMVVSKTRVSNKKKLCLLSCPSHYEEVVDEADYLTNKMSETALVDPDGDIYFVMLKLPHDCLRMYLTQMVKYNVDATPEAISKVQLWYPDFHAVVSAHISLSKNGLYFPWLRNIQIPKSNTLKQNHTELVNGMADLLSLTSEGPAAGGDGEVDNLAGYATKLESQIKGLARKMMEHLQLEEEELPTARRSVATKGSGTEMPFEIVLGGCVDSLLASSGLEQNELFLSLLVLVLEAGEWGASSGSEALLSKLDEKLPSGYRKRAIQKLHTLD</sequence>
<dbReference type="InterPro" id="IPR036396">
    <property type="entry name" value="Cyt_P450_sf"/>
</dbReference>
<evidence type="ECO:0000313" key="6">
    <source>
        <dbReference type="EMBL" id="EJK76173.1"/>
    </source>
</evidence>
<dbReference type="InterPro" id="IPR001128">
    <property type="entry name" value="Cyt_P450"/>
</dbReference>
<dbReference type="PANTHER" id="PTHR24304:SF4">
    <property type="entry name" value="CYTOCHROME P450"/>
    <property type="match status" value="1"/>
</dbReference>
<keyword evidence="4 5" id="KW-0408">Iron</keyword>
<protein>
    <recommendedName>
        <fullName evidence="8">Cytochrome P450</fullName>
    </recommendedName>
</protein>
<feature type="binding site" description="axial binding residue" evidence="5">
    <location>
        <position position="495"/>
    </location>
    <ligand>
        <name>heme</name>
        <dbReference type="ChEBI" id="CHEBI:30413"/>
    </ligand>
    <ligandPart>
        <name>Fe</name>
        <dbReference type="ChEBI" id="CHEBI:18248"/>
    </ligandPart>
</feature>
<dbReference type="OrthoDB" id="6692864at2759"/>
<dbReference type="GO" id="GO:0005506">
    <property type="term" value="F:iron ion binding"/>
    <property type="evidence" value="ECO:0007669"/>
    <property type="project" value="InterPro"/>
</dbReference>
<evidence type="ECO:0000313" key="7">
    <source>
        <dbReference type="Proteomes" id="UP000266841"/>
    </source>
</evidence>
<dbReference type="PRINTS" id="PR00465">
    <property type="entry name" value="EP450IV"/>
</dbReference>
<comment type="similarity">
    <text evidence="1">Belongs to the cytochrome P450 family.</text>
</comment>
<accession>K0TBW9</accession>
<dbReference type="GO" id="GO:0020037">
    <property type="term" value="F:heme binding"/>
    <property type="evidence" value="ECO:0007669"/>
    <property type="project" value="InterPro"/>
</dbReference>
<dbReference type="PANTHER" id="PTHR24304">
    <property type="entry name" value="CYTOCHROME P450 FAMILY 7"/>
    <property type="match status" value="1"/>
</dbReference>
<dbReference type="eggNOG" id="KOG0684">
    <property type="taxonomic scope" value="Eukaryota"/>
</dbReference>
<dbReference type="EMBL" id="AGNL01002488">
    <property type="protein sequence ID" value="EJK76173.1"/>
    <property type="molecule type" value="Genomic_DNA"/>
</dbReference>
<evidence type="ECO:0000256" key="2">
    <source>
        <dbReference type="ARBA" id="ARBA00022617"/>
    </source>
</evidence>
<dbReference type="InterPro" id="IPR002403">
    <property type="entry name" value="Cyt_P450_E_grp-IV"/>
</dbReference>
<dbReference type="InterPro" id="IPR050529">
    <property type="entry name" value="CYP450_sterol_14alpha_dmase"/>
</dbReference>
<dbReference type="AlphaFoldDB" id="K0TBW9"/>
<evidence type="ECO:0000256" key="4">
    <source>
        <dbReference type="ARBA" id="ARBA00023004"/>
    </source>
</evidence>
<dbReference type="GO" id="GO:0042632">
    <property type="term" value="P:cholesterol homeostasis"/>
    <property type="evidence" value="ECO:0007669"/>
    <property type="project" value="TreeGrafter"/>
</dbReference>
<dbReference type="Gene3D" id="1.10.630.10">
    <property type="entry name" value="Cytochrome P450"/>
    <property type="match status" value="1"/>
</dbReference>